<organism evidence="3 4">
    <name type="scientific">Robiginitalea myxolifaciens</name>
    <dbReference type="NCBI Taxonomy" id="400055"/>
    <lineage>
        <taxon>Bacteria</taxon>
        <taxon>Pseudomonadati</taxon>
        <taxon>Bacteroidota</taxon>
        <taxon>Flavobacteriia</taxon>
        <taxon>Flavobacteriales</taxon>
        <taxon>Flavobacteriaceae</taxon>
        <taxon>Robiginitalea</taxon>
    </lineage>
</organism>
<dbReference type="SUPFAM" id="SSF48371">
    <property type="entry name" value="ARM repeat"/>
    <property type="match status" value="1"/>
</dbReference>
<keyword evidence="4" id="KW-1185">Reference proteome</keyword>
<dbReference type="RefSeq" id="WP_143099951.1">
    <property type="nucleotide sequence ID" value="NZ_FOYQ01000002.1"/>
</dbReference>
<sequence>MSINWLTYLPVSFIDPPKIHTSLVWDLAILFAVLSGVYFLVIFLLRSRIIRRNKTIRELKLEIAPMISNFLFFEQDTNREEREEYITMKLDIRERLKDPASRMVMTQVLLDLRKDVSGDARDRVFALYQDLGLDRDAFAKLKSWRWERVSQGILDLTEMRVDRAYPYIRKFINDRRSVIRKQAQLASVTLRAEGITYFLDTAKYRISEWQQLKLLELLQRREAFDPPRFKAWLTSENSDVVLFALRLIRHYRQTDAEAGLIALLKHRNSEIKNASLECIRDFCFSSAKPALKEVFRHSGEESRILILDALAQVGEDSDMEFVSGIAAKDKSFIVRSKAKSVMNSIAPDSALPEFARIDTEQAVEEKLPEEVVESETEPVAKRESEMVAESETEAIAEKETQSYGEELLEIEVSEPIDLQATTETEETNLLAEEPDAEEEVHPTVFDLDELLARADHEFTDEELEIFDVCLWEELDDILSDLEPQPNLQYLPLDFLPIVQDTAVAPAATSKAVQAKDWIDLNFLPEVVSEKEEVRLTEPVEDELLDIQFTPELEARENAGEPSEPSADPYSKDPEDTGVNALPEDAENSLLAYFEWDSEILPPENKEAIAPEDLKDLEVAYELERTEEDTPGISIFQEYFEQYDTESQLILLEEIPGVGGTKELHLLQKLSKTAPEPVRSKATKALDKLSKRLNASAQKSNSDSQ</sequence>
<evidence type="ECO:0000313" key="4">
    <source>
        <dbReference type="Proteomes" id="UP000199534"/>
    </source>
</evidence>
<feature type="region of interest" description="Disordered" evidence="1">
    <location>
        <begin position="365"/>
        <end position="389"/>
    </location>
</feature>
<dbReference type="InterPro" id="IPR016024">
    <property type="entry name" value="ARM-type_fold"/>
</dbReference>
<protein>
    <recommendedName>
        <fullName evidence="5">HEAT repeat-containing protein</fullName>
    </recommendedName>
</protein>
<keyword evidence="2" id="KW-0472">Membrane</keyword>
<evidence type="ECO:0000256" key="2">
    <source>
        <dbReference type="SAM" id="Phobius"/>
    </source>
</evidence>
<keyword evidence="2" id="KW-1133">Transmembrane helix</keyword>
<dbReference type="EMBL" id="FOYQ01000002">
    <property type="protein sequence ID" value="SFR46853.1"/>
    <property type="molecule type" value="Genomic_DNA"/>
</dbReference>
<evidence type="ECO:0000256" key="1">
    <source>
        <dbReference type="SAM" id="MobiDB-lite"/>
    </source>
</evidence>
<gene>
    <name evidence="3" type="ORF">SAMN04490243_1856</name>
</gene>
<dbReference type="AlphaFoldDB" id="A0A1I6GX66"/>
<proteinExistence type="predicted"/>
<dbReference type="Gene3D" id="1.25.10.10">
    <property type="entry name" value="Leucine-rich Repeat Variant"/>
    <property type="match status" value="1"/>
</dbReference>
<name>A0A1I6GX66_9FLAO</name>
<evidence type="ECO:0008006" key="5">
    <source>
        <dbReference type="Google" id="ProtNLM"/>
    </source>
</evidence>
<dbReference type="OrthoDB" id="1454284at2"/>
<accession>A0A1I6GX66</accession>
<feature type="region of interest" description="Disordered" evidence="1">
    <location>
        <begin position="552"/>
        <end position="581"/>
    </location>
</feature>
<reference evidence="3 4" key="1">
    <citation type="submission" date="2016-10" db="EMBL/GenBank/DDBJ databases">
        <authorList>
            <person name="de Groot N.N."/>
        </authorList>
    </citation>
    <scope>NUCLEOTIDE SEQUENCE [LARGE SCALE GENOMIC DNA]</scope>
    <source>
        <strain evidence="3 4">DSM 21019</strain>
    </source>
</reference>
<dbReference type="InterPro" id="IPR011989">
    <property type="entry name" value="ARM-like"/>
</dbReference>
<evidence type="ECO:0000313" key="3">
    <source>
        <dbReference type="EMBL" id="SFR46853.1"/>
    </source>
</evidence>
<keyword evidence="2" id="KW-0812">Transmembrane</keyword>
<feature type="transmembrane region" description="Helical" evidence="2">
    <location>
        <begin position="23"/>
        <end position="45"/>
    </location>
</feature>
<dbReference type="Proteomes" id="UP000199534">
    <property type="component" value="Unassembled WGS sequence"/>
</dbReference>
<dbReference type="STRING" id="400055.SAMN04490243_1856"/>